<proteinExistence type="predicted"/>
<feature type="region of interest" description="Disordered" evidence="2">
    <location>
        <begin position="687"/>
        <end position="708"/>
    </location>
</feature>
<feature type="non-terminal residue" evidence="4">
    <location>
        <position position="1"/>
    </location>
</feature>
<feature type="region of interest" description="Disordered" evidence="2">
    <location>
        <begin position="34"/>
        <end position="58"/>
    </location>
</feature>
<evidence type="ECO:0000313" key="4">
    <source>
        <dbReference type="EMBL" id="WAQ94664.1"/>
    </source>
</evidence>
<feature type="compositionally biased region" description="Polar residues" evidence="2">
    <location>
        <begin position="230"/>
        <end position="248"/>
    </location>
</feature>
<feature type="compositionally biased region" description="Polar residues" evidence="2">
    <location>
        <begin position="153"/>
        <end position="168"/>
    </location>
</feature>
<reference evidence="4" key="1">
    <citation type="submission" date="2022-11" db="EMBL/GenBank/DDBJ databases">
        <title>Centuries of genome instability and evolution in soft-shell clam transmissible cancer (bioRxiv).</title>
        <authorList>
            <person name="Hart S.F.M."/>
            <person name="Yonemitsu M.A."/>
            <person name="Giersch R.M."/>
            <person name="Beal B.F."/>
            <person name="Arriagada G."/>
            <person name="Davis B.W."/>
            <person name="Ostrander E.A."/>
            <person name="Goff S.P."/>
            <person name="Metzger M.J."/>
        </authorList>
    </citation>
    <scope>NUCLEOTIDE SEQUENCE</scope>
    <source>
        <strain evidence="4">MELC-2E11</strain>
        <tissue evidence="4">Siphon/mantle</tissue>
    </source>
</reference>
<feature type="region of interest" description="Disordered" evidence="2">
    <location>
        <begin position="150"/>
        <end position="194"/>
    </location>
</feature>
<feature type="domain" description="Myb/SANT-like DNA-binding" evidence="3">
    <location>
        <begin position="314"/>
        <end position="402"/>
    </location>
</feature>
<protein>
    <recommendedName>
        <fullName evidence="3">Myb/SANT-like DNA-binding domain-containing protein</fullName>
    </recommendedName>
</protein>
<dbReference type="Pfam" id="PF13837">
    <property type="entry name" value="Myb_DNA-bind_4"/>
    <property type="match status" value="1"/>
</dbReference>
<evidence type="ECO:0000256" key="1">
    <source>
        <dbReference type="SAM" id="Coils"/>
    </source>
</evidence>
<name>A0ABY7DAI0_MYAAR</name>
<feature type="compositionally biased region" description="Polar residues" evidence="2">
    <location>
        <begin position="176"/>
        <end position="191"/>
    </location>
</feature>
<feature type="compositionally biased region" description="Basic and acidic residues" evidence="2">
    <location>
        <begin position="44"/>
        <end position="58"/>
    </location>
</feature>
<accession>A0ABY7DAI0</accession>
<sequence length="708" mass="77149">GAVAAEDAFRVIFLSESPRPPLAAPAPSWVVSCPSVSASAPEPDMDKYDMDTSDFDVTRPDRELLQENHETLLKMDPTTVTADSAIAKPNTSLDNENNNETKPAISVPQTLTERLTSCVTNVTSTRSKSDENNGKDKECENKILVTFKEHTSGAGQKQGVSESKQLESVTVKEELSGQTVQDQHHAQTSAEAKTGYVKEGSKLLHEMLMRGSDFANSIATVVKLERPDTNDTANTLGNPSANGNTGLASPSSSVDSSCSTNVKPESTEDSPSQSSSFQASPSPDATSGDVMPAPAGPVEALKRQERKTRRRGSAWSDEETEFLLEIWARQAELVKDRAGDETATCAAVYRLIAREMVAKNYDKSWEQCKTRIHTLKRAYKITKDEISSGASTITYCRHFDKLGIISLDNPDISPGILAATLEQNRLKLEHECKTRVRMPVKRKLVVGEPPISLQKKSPTPPKPLPSFSTFNHPATSTSATSSVWYPPVGTPPAPNPAAQPATLSALQLSLTSPLNVAAKPYPKALPQPPTYPSSNNSTLQNETQSLTSFVPLTEMNNNGTGHIDKTESNTFRENMSAQDTAFSQSQQWNSFPTPETSKAQIAPSGQGLQGDLERMKLDLEMRKLEVERDKIEMEERQRREERDHEYRMMQLLLFGLGQQNTSQVLLGQGSEVAHAHTTDLSRALENGLVPGGQQTANEKAAGLDGFEG</sequence>
<feature type="region of interest" description="Disordered" evidence="2">
    <location>
        <begin position="226"/>
        <end position="315"/>
    </location>
</feature>
<dbReference type="EMBL" id="CP111012">
    <property type="protein sequence ID" value="WAQ94664.1"/>
    <property type="molecule type" value="Genomic_DNA"/>
</dbReference>
<keyword evidence="5" id="KW-1185">Reference proteome</keyword>
<organism evidence="4 5">
    <name type="scientific">Mya arenaria</name>
    <name type="common">Soft-shell clam</name>
    <dbReference type="NCBI Taxonomy" id="6604"/>
    <lineage>
        <taxon>Eukaryota</taxon>
        <taxon>Metazoa</taxon>
        <taxon>Spiralia</taxon>
        <taxon>Lophotrochozoa</taxon>
        <taxon>Mollusca</taxon>
        <taxon>Bivalvia</taxon>
        <taxon>Autobranchia</taxon>
        <taxon>Heteroconchia</taxon>
        <taxon>Euheterodonta</taxon>
        <taxon>Imparidentia</taxon>
        <taxon>Neoheterodontei</taxon>
        <taxon>Myida</taxon>
        <taxon>Myoidea</taxon>
        <taxon>Myidae</taxon>
        <taxon>Mya</taxon>
    </lineage>
</organism>
<gene>
    <name evidence="4" type="ORF">MAR_007135</name>
</gene>
<feature type="compositionally biased region" description="Polar residues" evidence="2">
    <location>
        <begin position="532"/>
        <end position="541"/>
    </location>
</feature>
<feature type="non-terminal residue" evidence="4">
    <location>
        <position position="708"/>
    </location>
</feature>
<feature type="compositionally biased region" description="Low complexity" evidence="2">
    <location>
        <begin position="249"/>
        <end position="259"/>
    </location>
</feature>
<dbReference type="Proteomes" id="UP001164746">
    <property type="component" value="Chromosome 1"/>
</dbReference>
<keyword evidence="1" id="KW-0175">Coiled coil</keyword>
<feature type="coiled-coil region" evidence="1">
    <location>
        <begin position="614"/>
        <end position="644"/>
    </location>
</feature>
<evidence type="ECO:0000313" key="5">
    <source>
        <dbReference type="Proteomes" id="UP001164746"/>
    </source>
</evidence>
<feature type="compositionally biased region" description="Low complexity" evidence="2">
    <location>
        <begin position="269"/>
        <end position="285"/>
    </location>
</feature>
<feature type="compositionally biased region" description="Polar residues" evidence="2">
    <location>
        <begin position="587"/>
        <end position="599"/>
    </location>
</feature>
<evidence type="ECO:0000259" key="3">
    <source>
        <dbReference type="Pfam" id="PF13837"/>
    </source>
</evidence>
<evidence type="ECO:0000256" key="2">
    <source>
        <dbReference type="SAM" id="MobiDB-lite"/>
    </source>
</evidence>
<dbReference type="Gene3D" id="1.10.10.60">
    <property type="entry name" value="Homeodomain-like"/>
    <property type="match status" value="1"/>
</dbReference>
<feature type="region of interest" description="Disordered" evidence="2">
    <location>
        <begin position="587"/>
        <end position="606"/>
    </location>
</feature>
<feature type="region of interest" description="Disordered" evidence="2">
    <location>
        <begin position="519"/>
        <end position="541"/>
    </location>
</feature>
<dbReference type="InterPro" id="IPR044822">
    <property type="entry name" value="Myb_DNA-bind_4"/>
</dbReference>